<feature type="transmembrane region" description="Helical" evidence="2">
    <location>
        <begin position="191"/>
        <end position="217"/>
    </location>
</feature>
<dbReference type="SMR" id="A0A1I7RJB0"/>
<dbReference type="WBParaSite" id="BXY_0079200.1">
    <property type="protein sequence ID" value="BXY_0079200.1"/>
    <property type="gene ID" value="BXY_0079200"/>
</dbReference>
<accession>A0A1I7RJB0</accession>
<evidence type="ECO:0000313" key="5">
    <source>
        <dbReference type="Proteomes" id="UP000095284"/>
    </source>
</evidence>
<evidence type="ECO:0000313" key="6">
    <source>
        <dbReference type="Proteomes" id="UP000659654"/>
    </source>
</evidence>
<dbReference type="PANTHER" id="PTHR22943:SF248">
    <property type="entry name" value="SEVEN TM RECEPTOR"/>
    <property type="match status" value="1"/>
</dbReference>
<evidence type="ECO:0000256" key="1">
    <source>
        <dbReference type="SAM" id="MobiDB-lite"/>
    </source>
</evidence>
<keyword evidence="2" id="KW-0812">Transmembrane</keyword>
<sequence>MAWTDIAAVCLPFYDLFLGILSYCLNILVIYLARTQANKSMAEYTAIILLNSVVDIIFNTTNLITRQFVDMQDGNLFMLNTGPIGQIPQPYSSMITFSWLFSLLLTVVTVPIQFLYRYSQLCLRNPLQFWHYVLIFGGFILAIALHCAAGVLVFETNPAVLREYEHLLRRNPLFHDNVPVFTLGVKDSPKAALHMLDCIFIVAVAYSIVIYCALKTIKKLRVAKESMSRTTLAAQRQLTVIMIIQGLNPLIIINTPIFVAVLFTLFNVTLQGISYFITPIIAFIPIVNSLSVICIVPSFRRFVLRQRKVDDKSTSQYTSERSAAHSKSRDQ</sequence>
<dbReference type="SUPFAM" id="SSF81321">
    <property type="entry name" value="Family A G protein-coupled receptor-like"/>
    <property type="match status" value="1"/>
</dbReference>
<dbReference type="EMBL" id="CAJFDI010000006">
    <property type="protein sequence ID" value="CAD5233523.1"/>
    <property type="molecule type" value="Genomic_DNA"/>
</dbReference>
<feature type="region of interest" description="Disordered" evidence="1">
    <location>
        <begin position="311"/>
        <end position="331"/>
    </location>
</feature>
<dbReference type="InterPro" id="IPR019428">
    <property type="entry name" value="7TM_GPCR_serpentine_rcpt_Str"/>
</dbReference>
<dbReference type="PANTHER" id="PTHR22943">
    <property type="entry name" value="7-TRANSMEMBRANE DOMAIN RECEPTOR C.ELEGANS"/>
    <property type="match status" value="1"/>
</dbReference>
<dbReference type="Proteomes" id="UP000582659">
    <property type="component" value="Unassembled WGS sequence"/>
</dbReference>
<dbReference type="Pfam" id="PF10326">
    <property type="entry name" value="7TM_GPCR_Str"/>
    <property type="match status" value="1"/>
</dbReference>
<evidence type="ECO:0000313" key="3">
    <source>
        <dbReference type="EMBL" id="CAD5233523.1"/>
    </source>
</evidence>
<dbReference type="Proteomes" id="UP000095284">
    <property type="component" value="Unplaced"/>
</dbReference>
<protein>
    <submittedName>
        <fullName evidence="3">(pine wood nematode) hypothetical protein</fullName>
    </submittedName>
</protein>
<reference evidence="4" key="2">
    <citation type="submission" date="2020-08" db="EMBL/GenBank/DDBJ databases">
        <authorList>
            <person name="Kikuchi T."/>
        </authorList>
    </citation>
    <scope>NUCLEOTIDE SEQUENCE</scope>
    <source>
        <strain evidence="3">Ka4C1</strain>
    </source>
</reference>
<dbReference type="Proteomes" id="UP000659654">
    <property type="component" value="Unassembled WGS sequence"/>
</dbReference>
<keyword evidence="6" id="KW-1185">Reference proteome</keyword>
<keyword evidence="2" id="KW-0472">Membrane</keyword>
<name>A0A1I7RJB0_BURXY</name>
<feature type="transmembrane region" description="Helical" evidence="2">
    <location>
        <begin position="272"/>
        <end position="299"/>
    </location>
</feature>
<evidence type="ECO:0000256" key="2">
    <source>
        <dbReference type="SAM" id="Phobius"/>
    </source>
</evidence>
<reference evidence="7" key="1">
    <citation type="submission" date="2016-11" db="UniProtKB">
        <authorList>
            <consortium name="WormBaseParasite"/>
        </authorList>
    </citation>
    <scope>IDENTIFICATION</scope>
</reference>
<organism evidence="5 7">
    <name type="scientific">Bursaphelenchus xylophilus</name>
    <name type="common">Pinewood nematode worm</name>
    <name type="synonym">Aphelenchoides xylophilus</name>
    <dbReference type="NCBI Taxonomy" id="6326"/>
    <lineage>
        <taxon>Eukaryota</taxon>
        <taxon>Metazoa</taxon>
        <taxon>Ecdysozoa</taxon>
        <taxon>Nematoda</taxon>
        <taxon>Chromadorea</taxon>
        <taxon>Rhabditida</taxon>
        <taxon>Tylenchina</taxon>
        <taxon>Tylenchomorpha</taxon>
        <taxon>Aphelenchoidea</taxon>
        <taxon>Aphelenchoididae</taxon>
        <taxon>Bursaphelenchus</taxon>
    </lineage>
</organism>
<dbReference type="AlphaFoldDB" id="A0A1I7RJB0"/>
<feature type="transmembrane region" description="Helical" evidence="2">
    <location>
        <begin position="97"/>
        <end position="117"/>
    </location>
</feature>
<feature type="transmembrane region" description="Helical" evidence="2">
    <location>
        <begin position="44"/>
        <end position="64"/>
    </location>
</feature>
<feature type="transmembrane region" description="Helical" evidence="2">
    <location>
        <begin position="6"/>
        <end position="32"/>
    </location>
</feature>
<evidence type="ECO:0000313" key="7">
    <source>
        <dbReference type="WBParaSite" id="BXY_0079200.1"/>
    </source>
</evidence>
<evidence type="ECO:0000313" key="4">
    <source>
        <dbReference type="EMBL" id="CAG9128751.1"/>
    </source>
</evidence>
<keyword evidence="2" id="KW-1133">Transmembrane helix</keyword>
<feature type="transmembrane region" description="Helical" evidence="2">
    <location>
        <begin position="238"/>
        <end position="266"/>
    </location>
</feature>
<dbReference type="EMBL" id="CAJFCV020000006">
    <property type="protein sequence ID" value="CAG9128751.1"/>
    <property type="molecule type" value="Genomic_DNA"/>
</dbReference>
<dbReference type="OrthoDB" id="5790586at2759"/>
<gene>
    <name evidence="3" type="ORF">BXYJ_LOCUS13614</name>
</gene>
<proteinExistence type="predicted"/>
<feature type="transmembrane region" description="Helical" evidence="2">
    <location>
        <begin position="129"/>
        <end position="154"/>
    </location>
</feature>